<dbReference type="PANTHER" id="PTHR42648:SF32">
    <property type="entry name" value="RIBONUCLEASE H-LIKE DOMAIN, GAG-PRE-INTEGRASE DOMAIN PROTEIN-RELATED"/>
    <property type="match status" value="1"/>
</dbReference>
<dbReference type="InterPro" id="IPR039537">
    <property type="entry name" value="Retrotran_Ty1/copia-like"/>
</dbReference>
<dbReference type="InterPro" id="IPR036397">
    <property type="entry name" value="RNaseH_sf"/>
</dbReference>
<gene>
    <name evidence="2" type="ORF">CEPIT_LOCUS38071</name>
</gene>
<comment type="caution">
    <text evidence="2">The sequence shown here is derived from an EMBL/GenBank/DDBJ whole genome shotgun (WGS) entry which is preliminary data.</text>
</comment>
<proteinExistence type="predicted"/>
<dbReference type="GO" id="GO:0015074">
    <property type="term" value="P:DNA integration"/>
    <property type="evidence" value="ECO:0007669"/>
    <property type="project" value="InterPro"/>
</dbReference>
<evidence type="ECO:0000313" key="3">
    <source>
        <dbReference type="Proteomes" id="UP001152523"/>
    </source>
</evidence>
<reference evidence="2" key="1">
    <citation type="submission" date="2022-07" db="EMBL/GenBank/DDBJ databases">
        <authorList>
            <person name="Macas J."/>
            <person name="Novak P."/>
            <person name="Neumann P."/>
        </authorList>
    </citation>
    <scope>NUCLEOTIDE SEQUENCE</scope>
</reference>
<evidence type="ECO:0000259" key="1">
    <source>
        <dbReference type="PROSITE" id="PS50994"/>
    </source>
</evidence>
<dbReference type="AlphaFoldDB" id="A0AAV0FXN3"/>
<organism evidence="2 3">
    <name type="scientific">Cuscuta epithymum</name>
    <dbReference type="NCBI Taxonomy" id="186058"/>
    <lineage>
        <taxon>Eukaryota</taxon>
        <taxon>Viridiplantae</taxon>
        <taxon>Streptophyta</taxon>
        <taxon>Embryophyta</taxon>
        <taxon>Tracheophyta</taxon>
        <taxon>Spermatophyta</taxon>
        <taxon>Magnoliopsida</taxon>
        <taxon>eudicotyledons</taxon>
        <taxon>Gunneridae</taxon>
        <taxon>Pentapetalae</taxon>
        <taxon>asterids</taxon>
        <taxon>lamiids</taxon>
        <taxon>Solanales</taxon>
        <taxon>Convolvulaceae</taxon>
        <taxon>Cuscuteae</taxon>
        <taxon>Cuscuta</taxon>
        <taxon>Cuscuta subgen. Cuscuta</taxon>
    </lineage>
</organism>
<dbReference type="PROSITE" id="PS50994">
    <property type="entry name" value="INTEGRASE"/>
    <property type="match status" value="1"/>
</dbReference>
<dbReference type="PANTHER" id="PTHR42648">
    <property type="entry name" value="TRANSPOSASE, PUTATIVE-RELATED"/>
    <property type="match status" value="1"/>
</dbReference>
<dbReference type="EMBL" id="CAMAPF010001022">
    <property type="protein sequence ID" value="CAH9140084.1"/>
    <property type="molecule type" value="Genomic_DNA"/>
</dbReference>
<dbReference type="GO" id="GO:0003676">
    <property type="term" value="F:nucleic acid binding"/>
    <property type="evidence" value="ECO:0007669"/>
    <property type="project" value="InterPro"/>
</dbReference>
<name>A0AAV0FXN3_9ASTE</name>
<dbReference type="Proteomes" id="UP001152523">
    <property type="component" value="Unassembled WGS sequence"/>
</dbReference>
<accession>A0AAV0FXN3</accession>
<dbReference type="SUPFAM" id="SSF53098">
    <property type="entry name" value="Ribonuclease H-like"/>
    <property type="match status" value="1"/>
</dbReference>
<dbReference type="InterPro" id="IPR001584">
    <property type="entry name" value="Integrase_cat-core"/>
</dbReference>
<protein>
    <recommendedName>
        <fullName evidence="1">Integrase catalytic domain-containing protein</fullName>
    </recommendedName>
</protein>
<evidence type="ECO:0000313" key="2">
    <source>
        <dbReference type="EMBL" id="CAH9140084.1"/>
    </source>
</evidence>
<dbReference type="InterPro" id="IPR012337">
    <property type="entry name" value="RNaseH-like_sf"/>
</dbReference>
<dbReference type="Gene3D" id="3.30.420.10">
    <property type="entry name" value="Ribonuclease H-like superfamily/Ribonuclease H"/>
    <property type="match status" value="1"/>
</dbReference>
<sequence length="122" mass="14048">MKVRTIRSDRGTEFVNKVIKDFCDQNGTFHQLSAARTPQRNGVAKRRNRTLKEAARTMIAESGLPMRYWAEAINTACYTQNRSMIHKNHQKTPYELWKGNPTSATFTYLDANATFSTMERSI</sequence>
<feature type="domain" description="Integrase catalytic" evidence="1">
    <location>
        <begin position="1"/>
        <end position="101"/>
    </location>
</feature>
<keyword evidence="3" id="KW-1185">Reference proteome</keyword>